<dbReference type="InterPro" id="IPR025533">
    <property type="entry name" value="DUF4419"/>
</dbReference>
<comment type="caution">
    <text evidence="1">The sequence shown here is derived from an EMBL/GenBank/DDBJ whole genome shotgun (WGS) entry which is preliminary data.</text>
</comment>
<evidence type="ECO:0000313" key="1">
    <source>
        <dbReference type="EMBL" id="KAF9695598.1"/>
    </source>
</evidence>
<dbReference type="EMBL" id="RZGK01000011">
    <property type="protein sequence ID" value="KAF9695598.1"/>
    <property type="molecule type" value="Genomic_DNA"/>
</dbReference>
<accession>A0A8H7J592</accession>
<proteinExistence type="predicted"/>
<name>A0A8H7J592_9PLEO</name>
<sequence length="164" mass="18532">MPVTIRPSLEKAGVNTDAAVKFSEDLLRKCEQMKYPSAGFAKCVPYKVPFSPIMHCSFKDIEQGAAPRLIPYANGFIEGVDRAYQQDLHLVLRPEDVWQAVITQFCFYVNGYAKELRQKVVAHEGKKKLELHAGPSPDSIDVAIMTKKLICLIEEHLVDQEIRN</sequence>
<dbReference type="AlphaFoldDB" id="A0A8H7J592"/>
<protein>
    <submittedName>
        <fullName evidence="1">Uncharacterized protein</fullName>
    </submittedName>
</protein>
<dbReference type="Proteomes" id="UP000651452">
    <property type="component" value="Unassembled WGS sequence"/>
</dbReference>
<dbReference type="Pfam" id="PF14388">
    <property type="entry name" value="DUF4419"/>
    <property type="match status" value="1"/>
</dbReference>
<gene>
    <name evidence="1" type="ORF">EKO04_006467</name>
</gene>
<evidence type="ECO:0000313" key="2">
    <source>
        <dbReference type="Proteomes" id="UP000651452"/>
    </source>
</evidence>
<dbReference type="OrthoDB" id="9978173at2759"/>
<reference evidence="1" key="2">
    <citation type="submission" date="2020-09" db="EMBL/GenBank/DDBJ databases">
        <title>Reference genome assembly for Australian Ascochyta lentis isolate Al4.</title>
        <authorList>
            <person name="Lee R.C."/>
            <person name="Farfan-Caceres L.M."/>
            <person name="Debler J.W."/>
            <person name="Williams A.H."/>
            <person name="Henares B.M."/>
        </authorList>
    </citation>
    <scope>NUCLEOTIDE SEQUENCE</scope>
    <source>
        <strain evidence="1">Al4</strain>
    </source>
</reference>
<dbReference type="PANTHER" id="PTHR31252:SF11">
    <property type="entry name" value="DUF4419 DOMAIN-CONTAINING PROTEIN"/>
    <property type="match status" value="1"/>
</dbReference>
<dbReference type="PANTHER" id="PTHR31252">
    <property type="entry name" value="DUF4419 DOMAIN-CONTAINING PROTEIN"/>
    <property type="match status" value="1"/>
</dbReference>
<keyword evidence="2" id="KW-1185">Reference proteome</keyword>
<organism evidence="1 2">
    <name type="scientific">Ascochyta lentis</name>
    <dbReference type="NCBI Taxonomy" id="205686"/>
    <lineage>
        <taxon>Eukaryota</taxon>
        <taxon>Fungi</taxon>
        <taxon>Dikarya</taxon>
        <taxon>Ascomycota</taxon>
        <taxon>Pezizomycotina</taxon>
        <taxon>Dothideomycetes</taxon>
        <taxon>Pleosporomycetidae</taxon>
        <taxon>Pleosporales</taxon>
        <taxon>Pleosporineae</taxon>
        <taxon>Didymellaceae</taxon>
        <taxon>Ascochyta</taxon>
    </lineage>
</organism>
<reference evidence="1" key="1">
    <citation type="submission" date="2018-12" db="EMBL/GenBank/DDBJ databases">
        <authorList>
            <person name="Syme R.A."/>
            <person name="Farfan-Caceres L."/>
            <person name="Lichtenzveig J."/>
        </authorList>
    </citation>
    <scope>NUCLEOTIDE SEQUENCE</scope>
    <source>
        <strain evidence="1">Al4</strain>
    </source>
</reference>